<keyword evidence="5 14" id="KW-0235">DNA replication</keyword>
<evidence type="ECO:0000256" key="14">
    <source>
        <dbReference type="RuleBase" id="RU368061"/>
    </source>
</evidence>
<evidence type="ECO:0000256" key="3">
    <source>
        <dbReference type="ARBA" id="ARBA00008010"/>
    </source>
</evidence>
<dbReference type="Pfam" id="PF17855">
    <property type="entry name" value="MCM_lid"/>
    <property type="match status" value="1"/>
</dbReference>
<dbReference type="InterPro" id="IPR027925">
    <property type="entry name" value="MCM_N"/>
</dbReference>
<keyword evidence="12" id="KW-0131">Cell cycle</keyword>
<dbReference type="EC" id="3.6.4.12" evidence="14"/>
<evidence type="ECO:0000256" key="6">
    <source>
        <dbReference type="ARBA" id="ARBA00022741"/>
    </source>
</evidence>
<keyword evidence="4" id="KW-0158">Chromosome</keyword>
<protein>
    <recommendedName>
        <fullName evidence="14">DNA replication licensing factor MCM3</fullName>
        <ecNumber evidence="14">3.6.4.12</ecNumber>
    </recommendedName>
</protein>
<dbReference type="PRINTS" id="PR01659">
    <property type="entry name" value="MCMPROTEIN3"/>
</dbReference>
<feature type="region of interest" description="Disordered" evidence="15">
    <location>
        <begin position="661"/>
        <end position="742"/>
    </location>
</feature>
<dbReference type="GO" id="GO:0005524">
    <property type="term" value="F:ATP binding"/>
    <property type="evidence" value="ECO:0007669"/>
    <property type="project" value="UniProtKB-UniRule"/>
</dbReference>
<dbReference type="GO" id="GO:0000727">
    <property type="term" value="P:double-strand break repair via break-induced replication"/>
    <property type="evidence" value="ECO:0007669"/>
    <property type="project" value="TreeGrafter"/>
</dbReference>
<dbReference type="GO" id="GO:0005694">
    <property type="term" value="C:chromosome"/>
    <property type="evidence" value="ECO:0007669"/>
    <property type="project" value="UniProtKB-SubCell"/>
</dbReference>
<comment type="similarity">
    <text evidence="3 13">Belongs to the MCM family.</text>
</comment>
<evidence type="ECO:0000256" key="13">
    <source>
        <dbReference type="RuleBase" id="RU004070"/>
    </source>
</evidence>
<dbReference type="Pfam" id="PF17207">
    <property type="entry name" value="MCM_OB"/>
    <property type="match status" value="1"/>
</dbReference>
<sequence length="814" mass="91162">MATDMVDDREMREAQRDYVDFLDDDQDQGIYQSKVRDMIGDNKARLIVNINDLRRRNETRAAKLLNSAFEELLAFQRALKDVVATVDATYAKQHEEFFIGLEGSFGSKHVSPRTLTSRLLGSVVCVEGIVTKCSLVRPKVVRSVHYCPATKKTMERVYTDLTSLDAFPSSAIYPTKDEENNPLETEFGLSIYKDHQTITVQEMPEKAPAGQLPRSVDIVLDNDLVDSVKPGDRVQVVGTYRCLPGKKGGFTSGTFRTIMIACQVKQMSKEVSPSFSADDVAKIRNFCRTRSINVFDRLAHSLAPSIHGHDYIKKAILCMLLGGVEKVLENGTRIRGDINILLIGDPSVAKSQLLRYVLQTAPRAIPTTGRGSSGVGLTAAVTTDQETGERRLEAGAMVLADRGVVCIDEFDKMSDMDRTAIHEVMEQGRVTIAKAGIHARLNARCSVLAAANPVYGRYDQYKTPMENIGLQDSLLSRFDLLFIVLDQMDPEQDREISDHVLRMHRYRDPREQEGAAMALGGTVDVLATDDPDGLGEEQEELQVYEKHNNLLHGSKKKKDKIVSKEFMRKYIHIAKAITPMLTEEAANHIAEEYSRLRSQEQLGSDIARTSPVTARTLETLIRLSTAHAKARMSKAVELVDTEVAVELVQFAYFKKVLEKEKKRSRQDRDSSSEEEKEDDEVVTTQQSRSTRKRGRCGSNSSEPYSPYDFSEEQTVPEIRAGAPKPDQQPLEEPIDATSQAEAADLSAERLKEFKSSLFTVFQSSHAQSVKMSKLMDDVNKDRESRFTKPEVRAALARMQDDNQVMVADDMIFLI</sequence>
<organism evidence="17">
    <name type="scientific">Nothobranchius kuhntae</name>
    <name type="common">Beira killifish</name>
    <dbReference type="NCBI Taxonomy" id="321403"/>
    <lineage>
        <taxon>Eukaryota</taxon>
        <taxon>Metazoa</taxon>
        <taxon>Chordata</taxon>
        <taxon>Craniata</taxon>
        <taxon>Vertebrata</taxon>
        <taxon>Euteleostomi</taxon>
        <taxon>Actinopterygii</taxon>
        <taxon>Neopterygii</taxon>
        <taxon>Teleostei</taxon>
        <taxon>Neoteleostei</taxon>
        <taxon>Acanthomorphata</taxon>
        <taxon>Ovalentaria</taxon>
        <taxon>Atherinomorphae</taxon>
        <taxon>Cyprinodontiformes</taxon>
        <taxon>Nothobranchiidae</taxon>
        <taxon>Nothobranchius</taxon>
    </lineage>
</organism>
<dbReference type="InterPro" id="IPR012340">
    <property type="entry name" value="NA-bd_OB-fold"/>
</dbReference>
<evidence type="ECO:0000256" key="8">
    <source>
        <dbReference type="ARBA" id="ARBA00022806"/>
    </source>
</evidence>
<dbReference type="InterPro" id="IPR027417">
    <property type="entry name" value="P-loop_NTPase"/>
</dbReference>
<dbReference type="GO" id="GO:0005634">
    <property type="term" value="C:nucleus"/>
    <property type="evidence" value="ECO:0007669"/>
    <property type="project" value="UniProtKB-SubCell"/>
</dbReference>
<evidence type="ECO:0000256" key="2">
    <source>
        <dbReference type="ARBA" id="ARBA00004286"/>
    </source>
</evidence>
<dbReference type="InterPro" id="IPR008046">
    <property type="entry name" value="Mcm3"/>
</dbReference>
<dbReference type="PANTHER" id="PTHR11630">
    <property type="entry name" value="DNA REPLICATION LICENSING FACTOR MCM FAMILY MEMBER"/>
    <property type="match status" value="1"/>
</dbReference>
<dbReference type="FunFam" id="2.20.28.10:FF:000006">
    <property type="entry name" value="DNA helicase"/>
    <property type="match status" value="1"/>
</dbReference>
<dbReference type="SMART" id="SM00350">
    <property type="entry name" value="MCM"/>
    <property type="match status" value="1"/>
</dbReference>
<dbReference type="PRINTS" id="PR01657">
    <property type="entry name" value="MCMFAMILY"/>
</dbReference>
<reference evidence="17" key="1">
    <citation type="submission" date="2016-05" db="EMBL/GenBank/DDBJ databases">
        <authorList>
            <person name="Lavstsen T."/>
            <person name="Jespersen J.S."/>
        </authorList>
    </citation>
    <scope>NUCLEOTIDE SEQUENCE</scope>
    <source>
        <tissue evidence="17">Brain</tissue>
    </source>
</reference>
<dbReference type="SMART" id="SM00382">
    <property type="entry name" value="AAA"/>
    <property type="match status" value="1"/>
</dbReference>
<dbReference type="GO" id="GO:0042555">
    <property type="term" value="C:MCM complex"/>
    <property type="evidence" value="ECO:0007669"/>
    <property type="project" value="UniProtKB-UniRule"/>
</dbReference>
<keyword evidence="7 14" id="KW-0378">Hydrolase</keyword>
<gene>
    <name evidence="17" type="primary">MCM3</name>
</gene>
<dbReference type="GO" id="GO:0016887">
    <property type="term" value="F:ATP hydrolysis activity"/>
    <property type="evidence" value="ECO:0007669"/>
    <property type="project" value="RHEA"/>
</dbReference>
<dbReference type="GO" id="GO:0006271">
    <property type="term" value="P:DNA strand elongation involved in DNA replication"/>
    <property type="evidence" value="ECO:0007669"/>
    <property type="project" value="TreeGrafter"/>
</dbReference>
<dbReference type="InterPro" id="IPR041562">
    <property type="entry name" value="MCM_lid"/>
</dbReference>
<dbReference type="CDD" id="cd17754">
    <property type="entry name" value="MCM3"/>
    <property type="match status" value="1"/>
</dbReference>
<feature type="domain" description="MCM C-terminal AAA(+) ATPase" evidence="16">
    <location>
        <begin position="294"/>
        <end position="500"/>
    </location>
</feature>
<dbReference type="Gene3D" id="2.40.50.140">
    <property type="entry name" value="Nucleic acid-binding proteins"/>
    <property type="match status" value="1"/>
</dbReference>
<accession>A0A1A8J725</accession>
<dbReference type="InterPro" id="IPR031327">
    <property type="entry name" value="MCM"/>
</dbReference>
<dbReference type="PROSITE" id="PS00847">
    <property type="entry name" value="MCM_1"/>
    <property type="match status" value="1"/>
</dbReference>
<evidence type="ECO:0000256" key="5">
    <source>
        <dbReference type="ARBA" id="ARBA00022705"/>
    </source>
</evidence>
<keyword evidence="9 13" id="KW-0067">ATP-binding</keyword>
<proteinExistence type="inferred from homology"/>
<dbReference type="GO" id="GO:0017116">
    <property type="term" value="F:single-stranded DNA helicase activity"/>
    <property type="evidence" value="ECO:0007669"/>
    <property type="project" value="TreeGrafter"/>
</dbReference>
<dbReference type="Gene3D" id="2.20.28.10">
    <property type="match status" value="1"/>
</dbReference>
<evidence type="ECO:0000256" key="11">
    <source>
        <dbReference type="ARBA" id="ARBA00023242"/>
    </source>
</evidence>
<dbReference type="SUPFAM" id="SSF52540">
    <property type="entry name" value="P-loop containing nucleoside triphosphate hydrolases"/>
    <property type="match status" value="1"/>
</dbReference>
<evidence type="ECO:0000256" key="15">
    <source>
        <dbReference type="SAM" id="MobiDB-lite"/>
    </source>
</evidence>
<comment type="subunit">
    <text evidence="14">Component of the MCM2-7 complex.</text>
</comment>
<dbReference type="PANTHER" id="PTHR11630:SF106">
    <property type="entry name" value="DNA REPLICATION LICENSING FACTOR MCM3"/>
    <property type="match status" value="1"/>
</dbReference>
<dbReference type="PROSITE" id="PS50051">
    <property type="entry name" value="MCM_2"/>
    <property type="match status" value="1"/>
</dbReference>
<dbReference type="InterPro" id="IPR003593">
    <property type="entry name" value="AAA+_ATPase"/>
</dbReference>
<dbReference type="InterPro" id="IPR056575">
    <property type="entry name" value="WH_MCM3_C"/>
</dbReference>
<evidence type="ECO:0000256" key="7">
    <source>
        <dbReference type="ARBA" id="ARBA00022801"/>
    </source>
</evidence>
<dbReference type="Pfam" id="PF00493">
    <property type="entry name" value="MCM"/>
    <property type="match status" value="1"/>
</dbReference>
<keyword evidence="8 14" id="KW-0347">Helicase</keyword>
<evidence type="ECO:0000313" key="17">
    <source>
        <dbReference type="EMBL" id="SBR05301.1"/>
    </source>
</evidence>
<comment type="catalytic activity">
    <reaction evidence="14">
        <text>ATP + H2O = ADP + phosphate + H(+)</text>
        <dbReference type="Rhea" id="RHEA:13065"/>
        <dbReference type="ChEBI" id="CHEBI:15377"/>
        <dbReference type="ChEBI" id="CHEBI:15378"/>
        <dbReference type="ChEBI" id="CHEBI:30616"/>
        <dbReference type="ChEBI" id="CHEBI:43474"/>
        <dbReference type="ChEBI" id="CHEBI:456216"/>
        <dbReference type="EC" id="3.6.4.12"/>
    </reaction>
</comment>
<comment type="subcellular location">
    <subcellularLocation>
        <location evidence="2">Chromosome</location>
    </subcellularLocation>
    <subcellularLocation>
        <location evidence="1 14">Nucleus</location>
    </subcellularLocation>
</comment>
<dbReference type="Gene3D" id="3.30.1640.10">
    <property type="entry name" value="mini-chromosome maintenance (MCM) complex, chain A, domain 1"/>
    <property type="match status" value="1"/>
</dbReference>
<dbReference type="EMBL" id="HAED01018856">
    <property type="protein sequence ID" value="SBR05301.1"/>
    <property type="molecule type" value="Transcribed_RNA"/>
</dbReference>
<dbReference type="Pfam" id="PF23191">
    <property type="entry name" value="WHD_MCM3_C"/>
    <property type="match status" value="1"/>
</dbReference>
<reference evidence="17" key="2">
    <citation type="submission" date="2016-06" db="EMBL/GenBank/DDBJ databases">
        <title>The genome of a short-lived fish provides insights into sex chromosome evolution and the genetic control of aging.</title>
        <authorList>
            <person name="Reichwald K."/>
            <person name="Felder M."/>
            <person name="Petzold A."/>
            <person name="Koch P."/>
            <person name="Groth M."/>
            <person name="Platzer M."/>
        </authorList>
    </citation>
    <scope>NUCLEOTIDE SEQUENCE</scope>
    <source>
        <tissue evidence="17">Brain</tissue>
    </source>
</reference>
<dbReference type="InterPro" id="IPR033762">
    <property type="entry name" value="MCM_OB"/>
</dbReference>
<evidence type="ECO:0000256" key="9">
    <source>
        <dbReference type="ARBA" id="ARBA00022840"/>
    </source>
</evidence>
<dbReference type="AlphaFoldDB" id="A0A1A8J725"/>
<dbReference type="InterPro" id="IPR018525">
    <property type="entry name" value="MCM_CS"/>
</dbReference>
<keyword evidence="10 13" id="KW-0238">DNA-binding</keyword>
<dbReference type="SUPFAM" id="SSF50249">
    <property type="entry name" value="Nucleic acid-binding proteins"/>
    <property type="match status" value="1"/>
</dbReference>
<dbReference type="GO" id="GO:0003697">
    <property type="term" value="F:single-stranded DNA binding"/>
    <property type="evidence" value="ECO:0007669"/>
    <property type="project" value="TreeGrafter"/>
</dbReference>
<dbReference type="InterPro" id="IPR001208">
    <property type="entry name" value="MCM_dom"/>
</dbReference>
<evidence type="ECO:0000256" key="4">
    <source>
        <dbReference type="ARBA" id="ARBA00022454"/>
    </source>
</evidence>
<evidence type="ECO:0000259" key="16">
    <source>
        <dbReference type="PROSITE" id="PS50051"/>
    </source>
</evidence>
<evidence type="ECO:0000256" key="10">
    <source>
        <dbReference type="ARBA" id="ARBA00023125"/>
    </source>
</evidence>
<keyword evidence="11 14" id="KW-0539">Nucleus</keyword>
<evidence type="ECO:0000256" key="1">
    <source>
        <dbReference type="ARBA" id="ARBA00004123"/>
    </source>
</evidence>
<keyword evidence="6 13" id="KW-0547">Nucleotide-binding</keyword>
<evidence type="ECO:0000256" key="12">
    <source>
        <dbReference type="ARBA" id="ARBA00023306"/>
    </source>
</evidence>
<dbReference type="FunFam" id="3.30.1640.10:FF:000002">
    <property type="entry name" value="DNA helicase"/>
    <property type="match status" value="1"/>
</dbReference>
<dbReference type="Pfam" id="PF14551">
    <property type="entry name" value="MCM_N"/>
    <property type="match status" value="1"/>
</dbReference>
<feature type="compositionally biased region" description="Basic and acidic residues" evidence="15">
    <location>
        <begin position="661"/>
        <end position="673"/>
    </location>
</feature>
<name>A0A1A8J725_NOTKU</name>
<dbReference type="GO" id="GO:1902975">
    <property type="term" value="P:mitotic DNA replication initiation"/>
    <property type="evidence" value="ECO:0007669"/>
    <property type="project" value="TreeGrafter"/>
</dbReference>
<dbReference type="Gene3D" id="3.40.50.300">
    <property type="entry name" value="P-loop containing nucleotide triphosphate hydrolases"/>
    <property type="match status" value="1"/>
</dbReference>
<comment type="function">
    <text evidence="14">Acts as component of the MCM2-7 complex (MCM complex) which is the replicative helicase essential for 'once per cell cycle' DNA replication initiation and elongation in eukaryotic cells. The active ATPase sites in the MCM2-7 ring are formed through the interaction surfaces of two neighboring subunits such that a critical structure of a conserved arginine finger motif is provided in trans relative to the ATP-binding site of the Walker A box of the adjacent subunit. The six ATPase active sites, however, are likely to contribute differentially to the complex helicase activity.</text>
</comment>